<name>A0A6A6JEM9_WESOR</name>
<sequence>MDGHASRRGREGGPNLAWATDQLMKTLVTNEPTRPGVYLEDLTVLEHWISNAPGFLRGQISEALKDPKEIGMWPFQRCNGPVETILSPYLLYGNHWVTVEAGFDDQSQYIRVYDPIIRRRPSFNSKEPPPSVPLGKPSFRITTRGSGLEERASRGRILS</sequence>
<protein>
    <submittedName>
        <fullName evidence="2">Uncharacterized protein</fullName>
    </submittedName>
</protein>
<dbReference type="RefSeq" id="XP_033651655.1">
    <property type="nucleotide sequence ID" value="XM_033799898.1"/>
</dbReference>
<dbReference type="GeneID" id="54553073"/>
<organism evidence="2 3">
    <name type="scientific">Westerdykella ornata</name>
    <dbReference type="NCBI Taxonomy" id="318751"/>
    <lineage>
        <taxon>Eukaryota</taxon>
        <taxon>Fungi</taxon>
        <taxon>Dikarya</taxon>
        <taxon>Ascomycota</taxon>
        <taxon>Pezizomycotina</taxon>
        <taxon>Dothideomycetes</taxon>
        <taxon>Pleosporomycetidae</taxon>
        <taxon>Pleosporales</taxon>
        <taxon>Sporormiaceae</taxon>
        <taxon>Westerdykella</taxon>
    </lineage>
</organism>
<dbReference type="AlphaFoldDB" id="A0A6A6JEM9"/>
<gene>
    <name evidence="2" type="ORF">EI97DRAFT_444399</name>
</gene>
<proteinExistence type="predicted"/>
<evidence type="ECO:0000313" key="2">
    <source>
        <dbReference type="EMBL" id="KAF2274116.1"/>
    </source>
</evidence>
<keyword evidence="3" id="KW-1185">Reference proteome</keyword>
<evidence type="ECO:0000313" key="3">
    <source>
        <dbReference type="Proteomes" id="UP000800097"/>
    </source>
</evidence>
<feature type="region of interest" description="Disordered" evidence="1">
    <location>
        <begin position="121"/>
        <end position="159"/>
    </location>
</feature>
<evidence type="ECO:0000256" key="1">
    <source>
        <dbReference type="SAM" id="MobiDB-lite"/>
    </source>
</evidence>
<accession>A0A6A6JEM9</accession>
<reference evidence="2" key="1">
    <citation type="journal article" date="2020" name="Stud. Mycol.">
        <title>101 Dothideomycetes genomes: a test case for predicting lifestyles and emergence of pathogens.</title>
        <authorList>
            <person name="Haridas S."/>
            <person name="Albert R."/>
            <person name="Binder M."/>
            <person name="Bloem J."/>
            <person name="Labutti K."/>
            <person name="Salamov A."/>
            <person name="Andreopoulos B."/>
            <person name="Baker S."/>
            <person name="Barry K."/>
            <person name="Bills G."/>
            <person name="Bluhm B."/>
            <person name="Cannon C."/>
            <person name="Castanera R."/>
            <person name="Culley D."/>
            <person name="Daum C."/>
            <person name="Ezra D."/>
            <person name="Gonzalez J."/>
            <person name="Henrissat B."/>
            <person name="Kuo A."/>
            <person name="Liang C."/>
            <person name="Lipzen A."/>
            <person name="Lutzoni F."/>
            <person name="Magnuson J."/>
            <person name="Mondo S."/>
            <person name="Nolan M."/>
            <person name="Ohm R."/>
            <person name="Pangilinan J."/>
            <person name="Park H.-J."/>
            <person name="Ramirez L."/>
            <person name="Alfaro M."/>
            <person name="Sun H."/>
            <person name="Tritt A."/>
            <person name="Yoshinaga Y."/>
            <person name="Zwiers L.-H."/>
            <person name="Turgeon B."/>
            <person name="Goodwin S."/>
            <person name="Spatafora J."/>
            <person name="Crous P."/>
            <person name="Grigoriev I."/>
        </authorList>
    </citation>
    <scope>NUCLEOTIDE SEQUENCE</scope>
    <source>
        <strain evidence="2">CBS 379.55</strain>
    </source>
</reference>
<dbReference type="EMBL" id="ML986505">
    <property type="protein sequence ID" value="KAF2274116.1"/>
    <property type="molecule type" value="Genomic_DNA"/>
</dbReference>
<dbReference type="Proteomes" id="UP000800097">
    <property type="component" value="Unassembled WGS sequence"/>
</dbReference>